<evidence type="ECO:0000313" key="1">
    <source>
        <dbReference type="EMBL" id="CAH1799581.1"/>
    </source>
</evidence>
<sequence length="119" mass="13134">MSGRASPTVPGDGVYDKEETCKIILFADHVKKKGLFGWGKNKPDVKCSFKELSIDVSITAKDGDTSYPYKYIINKLPGSISKIDHKIVKDGQVEVTLTKEEKGSWQAEIDRNDGLDCAP</sequence>
<organism evidence="1 2">
    <name type="scientific">Owenia fusiformis</name>
    <name type="common">Polychaete worm</name>
    <dbReference type="NCBI Taxonomy" id="6347"/>
    <lineage>
        <taxon>Eukaryota</taxon>
        <taxon>Metazoa</taxon>
        <taxon>Spiralia</taxon>
        <taxon>Lophotrochozoa</taxon>
        <taxon>Annelida</taxon>
        <taxon>Polychaeta</taxon>
        <taxon>Sedentaria</taxon>
        <taxon>Canalipalpata</taxon>
        <taxon>Sabellida</taxon>
        <taxon>Oweniida</taxon>
        <taxon>Oweniidae</taxon>
        <taxon>Owenia</taxon>
    </lineage>
</organism>
<protein>
    <submittedName>
        <fullName evidence="1">Uncharacterized protein</fullName>
    </submittedName>
</protein>
<keyword evidence="2" id="KW-1185">Reference proteome</keyword>
<comment type="caution">
    <text evidence="1">The sequence shown here is derived from an EMBL/GenBank/DDBJ whole genome shotgun (WGS) entry which is preliminary data.</text>
</comment>
<dbReference type="Gene3D" id="2.60.40.790">
    <property type="match status" value="1"/>
</dbReference>
<evidence type="ECO:0000313" key="2">
    <source>
        <dbReference type="Proteomes" id="UP000749559"/>
    </source>
</evidence>
<dbReference type="EMBL" id="CAIIXF020000011">
    <property type="protein sequence ID" value="CAH1799581.1"/>
    <property type="molecule type" value="Genomic_DNA"/>
</dbReference>
<accession>A0A8J1XJ06</accession>
<dbReference type="AlphaFoldDB" id="A0A8J1XJ06"/>
<dbReference type="CDD" id="cd06463">
    <property type="entry name" value="p23_like"/>
    <property type="match status" value="1"/>
</dbReference>
<gene>
    <name evidence="1" type="ORF">OFUS_LOCUS23577</name>
</gene>
<reference evidence="1" key="1">
    <citation type="submission" date="2022-03" db="EMBL/GenBank/DDBJ databases">
        <authorList>
            <person name="Martin C."/>
        </authorList>
    </citation>
    <scope>NUCLEOTIDE SEQUENCE</scope>
</reference>
<dbReference type="InterPro" id="IPR008978">
    <property type="entry name" value="HSP20-like_chaperone"/>
</dbReference>
<name>A0A8J1XJ06_OWEFU</name>
<dbReference type="SUPFAM" id="SSF49764">
    <property type="entry name" value="HSP20-like chaperones"/>
    <property type="match status" value="1"/>
</dbReference>
<proteinExistence type="predicted"/>
<dbReference type="Proteomes" id="UP000749559">
    <property type="component" value="Unassembled WGS sequence"/>
</dbReference>